<evidence type="ECO:0000313" key="2">
    <source>
        <dbReference type="EMBL" id="KAG9258044.1"/>
    </source>
</evidence>
<reference evidence="2" key="1">
    <citation type="journal article" date="2021" name="IMA Fungus">
        <title>Genomic characterization of three marine fungi, including Emericellopsis atlantica sp. nov. with signatures of a generalist lifestyle and marine biomass degradation.</title>
        <authorList>
            <person name="Hagestad O.C."/>
            <person name="Hou L."/>
            <person name="Andersen J.H."/>
            <person name="Hansen E.H."/>
            <person name="Altermark B."/>
            <person name="Li C."/>
            <person name="Kuhnert E."/>
            <person name="Cox R.J."/>
            <person name="Crous P.W."/>
            <person name="Spatafora J.W."/>
            <person name="Lail K."/>
            <person name="Amirebrahimi M."/>
            <person name="Lipzen A."/>
            <person name="Pangilinan J."/>
            <person name="Andreopoulos W."/>
            <person name="Hayes R.D."/>
            <person name="Ng V."/>
            <person name="Grigoriev I.V."/>
            <person name="Jackson S.A."/>
            <person name="Sutton T.D.S."/>
            <person name="Dobson A.D.W."/>
            <person name="Rama T."/>
        </authorList>
    </citation>
    <scope>NUCLEOTIDE SEQUENCE</scope>
    <source>
        <strain evidence="2">TS7</strain>
    </source>
</reference>
<keyword evidence="1" id="KW-0732">Signal</keyword>
<dbReference type="AlphaFoldDB" id="A0A9P8CSF8"/>
<dbReference type="RefSeq" id="XP_046121968.1">
    <property type="nucleotide sequence ID" value="XM_046258987.1"/>
</dbReference>
<organism evidence="2 3">
    <name type="scientific">Emericellopsis atlantica</name>
    <dbReference type="NCBI Taxonomy" id="2614577"/>
    <lineage>
        <taxon>Eukaryota</taxon>
        <taxon>Fungi</taxon>
        <taxon>Dikarya</taxon>
        <taxon>Ascomycota</taxon>
        <taxon>Pezizomycotina</taxon>
        <taxon>Sordariomycetes</taxon>
        <taxon>Hypocreomycetidae</taxon>
        <taxon>Hypocreales</taxon>
        <taxon>Bionectriaceae</taxon>
        <taxon>Emericellopsis</taxon>
    </lineage>
</organism>
<comment type="caution">
    <text evidence="2">The sequence shown here is derived from an EMBL/GenBank/DDBJ whole genome shotgun (WGS) entry which is preliminary data.</text>
</comment>
<feature type="chain" id="PRO_5040214877" evidence="1">
    <location>
        <begin position="22"/>
        <end position="168"/>
    </location>
</feature>
<sequence>MVWGLGTSVLLLIRGIYNTTSIQVYSNKDIIIVLSSTASTNSSSRPSTALPGTQDIPGTGVNGNGLTLVAPYVWDFRPKLNSDYVFDPKHNRSPHSTPLHMKAWYVGGLIMNNMSKRDPFSLSTQPPPRKVINKTCSSSHTSTQNNAATYERRHLSNLHRHCDSLPYA</sequence>
<gene>
    <name evidence="2" type="ORF">F5Z01DRAFT_315284</name>
</gene>
<evidence type="ECO:0000313" key="3">
    <source>
        <dbReference type="Proteomes" id="UP000887229"/>
    </source>
</evidence>
<dbReference type="GeneID" id="70289890"/>
<keyword evidence="3" id="KW-1185">Reference proteome</keyword>
<evidence type="ECO:0000256" key="1">
    <source>
        <dbReference type="SAM" id="SignalP"/>
    </source>
</evidence>
<accession>A0A9P8CSF8</accession>
<feature type="signal peptide" evidence="1">
    <location>
        <begin position="1"/>
        <end position="21"/>
    </location>
</feature>
<proteinExistence type="predicted"/>
<dbReference type="Proteomes" id="UP000887229">
    <property type="component" value="Unassembled WGS sequence"/>
</dbReference>
<dbReference type="EMBL" id="MU251244">
    <property type="protein sequence ID" value="KAG9258044.1"/>
    <property type="molecule type" value="Genomic_DNA"/>
</dbReference>
<protein>
    <submittedName>
        <fullName evidence="2">Uncharacterized protein</fullName>
    </submittedName>
</protein>
<name>A0A9P8CSF8_9HYPO</name>